<evidence type="ECO:0000313" key="1">
    <source>
        <dbReference type="EMBL" id="KAG6397297.1"/>
    </source>
</evidence>
<keyword evidence="2" id="KW-1185">Reference proteome</keyword>
<gene>
    <name evidence="1" type="ORF">SASPL_143463</name>
</gene>
<proteinExistence type="predicted"/>
<reference evidence="1" key="1">
    <citation type="submission" date="2018-01" db="EMBL/GenBank/DDBJ databases">
        <authorList>
            <person name="Mao J.F."/>
        </authorList>
    </citation>
    <scope>NUCLEOTIDE SEQUENCE</scope>
    <source>
        <strain evidence="1">Huo1</strain>
        <tissue evidence="1">Leaf</tissue>
    </source>
</reference>
<reference evidence="1" key="2">
    <citation type="submission" date="2020-08" db="EMBL/GenBank/DDBJ databases">
        <title>Plant Genome Project.</title>
        <authorList>
            <person name="Zhang R.-G."/>
        </authorList>
    </citation>
    <scope>NUCLEOTIDE SEQUENCE</scope>
    <source>
        <strain evidence="1">Huo1</strain>
        <tissue evidence="1">Leaf</tissue>
    </source>
</reference>
<organism evidence="1">
    <name type="scientific">Salvia splendens</name>
    <name type="common">Scarlet sage</name>
    <dbReference type="NCBI Taxonomy" id="180675"/>
    <lineage>
        <taxon>Eukaryota</taxon>
        <taxon>Viridiplantae</taxon>
        <taxon>Streptophyta</taxon>
        <taxon>Embryophyta</taxon>
        <taxon>Tracheophyta</taxon>
        <taxon>Spermatophyta</taxon>
        <taxon>Magnoliopsida</taxon>
        <taxon>eudicotyledons</taxon>
        <taxon>Gunneridae</taxon>
        <taxon>Pentapetalae</taxon>
        <taxon>asterids</taxon>
        <taxon>lamiids</taxon>
        <taxon>Lamiales</taxon>
        <taxon>Lamiaceae</taxon>
        <taxon>Nepetoideae</taxon>
        <taxon>Mentheae</taxon>
        <taxon>Salviinae</taxon>
        <taxon>Salvia</taxon>
        <taxon>Salvia subgen. Calosphace</taxon>
        <taxon>core Calosphace</taxon>
    </lineage>
</organism>
<name>A0A8X8WLX2_SALSN</name>
<comment type="caution">
    <text evidence="1">The sequence shown here is derived from an EMBL/GenBank/DDBJ whole genome shotgun (WGS) entry which is preliminary data.</text>
</comment>
<dbReference type="EMBL" id="PNBA02000016">
    <property type="protein sequence ID" value="KAG6397297.1"/>
    <property type="molecule type" value="Genomic_DNA"/>
</dbReference>
<accession>A0A8X8WLX2</accession>
<protein>
    <submittedName>
        <fullName evidence="1">Uncharacterized protein</fullName>
    </submittedName>
</protein>
<sequence length="230" mass="25205">MEYVDESLEANNKEACKAGDIVVNPIFDSGNIVVEGGGSVFNTASESDQPAETVAMREINDVDSRDDEDFQGANRHIRWVSGDINPFKPAETGELMSDGTYYLDDILEVARMLPMWNALPRDVIPVENLEYRENSLEGVVDDGLVATIVSEESPATVEDDELILDFKLTISEGKETAPVLDPNLATNVISFASQWKTGVVGLSAGYGMVSQFTIDAMCGREMMWPNLNEV</sequence>
<dbReference type="AlphaFoldDB" id="A0A8X8WLX2"/>
<dbReference type="Proteomes" id="UP000298416">
    <property type="component" value="Unassembled WGS sequence"/>
</dbReference>
<evidence type="ECO:0000313" key="2">
    <source>
        <dbReference type="Proteomes" id="UP000298416"/>
    </source>
</evidence>